<feature type="region of interest" description="Disordered" evidence="1">
    <location>
        <begin position="146"/>
        <end position="178"/>
    </location>
</feature>
<keyword evidence="4" id="KW-1185">Reference proteome</keyword>
<dbReference type="Proteomes" id="UP000633365">
    <property type="component" value="Unassembled WGS sequence"/>
</dbReference>
<evidence type="ECO:0000313" key="3">
    <source>
        <dbReference type="EMBL" id="MBK6089820.1"/>
    </source>
</evidence>
<feature type="transmembrane region" description="Helical" evidence="2">
    <location>
        <begin position="862"/>
        <end position="883"/>
    </location>
</feature>
<protein>
    <recommendedName>
        <fullName evidence="5">Copper exporting ATPase</fullName>
    </recommendedName>
</protein>
<feature type="region of interest" description="Disordered" evidence="1">
    <location>
        <begin position="61"/>
        <end position="80"/>
    </location>
</feature>
<sequence>MSIFRWDRGDNKDQSDGIIELPVEDSTEDELTDINEAAYDSSPQSLDNKMEEIYSTKDKQVKFRRQQPLEEEAAARRKEVTKDELIRGKLEFSMPEKITAPEVKLEPELDPNATVAEDIIEDVVDVKKLRNIYVQDIDEIDVSLDPAKAPEPQKSAQSTAQHGFHSAKKPSSNYTPSGDTIVETIPVYQHEESVDKLYLKAGRFTDVVESEYDEYLKSTDPTISGNYHATKPMVRPHQSLLYTLTQIAARHKAESAQKQKNKEIMRNNFDEQAPKPKKKKRSRVAKFFRVLGAVISSGFNSPSEDEQVRSMDYNSNEDEQYIFETTRQNIKRQLTHLLLGLLIGIAMLGLTIWERMAGAATVAANGPGSAFTFCGLYLILTFALGLVARHTLIDGLKPLARFKSNCSTVIALAYLGCFIQCLVSLFTSTSFVGGDHHLYSFVVALALILNATGRLLMALRVKSNFKFISAHSPAYAAKIYDDVETARRMISGTTSSKGIIAYQHVTRFLSDFLKISYAPDPSEELSGKMAPIAIISSLVVTVIYAIIFKSVQGAVSALTVMLCIGIPFTGMLAGNLPMLLFSRKMLREDAMVAGYPSVRQFCDTNAVMMNASDLFPNGSVKLEEMYPLLQYRISENLLLATAVLREANSPIAPVFDELVMENNNVLPAVESVMYEDKSGVVGWIKGERILVGNMKLMNRYHITIPTTEVPFNKRGNGLEITYVAVAGQAVAVLGLSYEAADPLKTQIRRAESSGLALIVSTTDANITPELIATRYEIFYRSVKVTAPGYSNVIDEATEKVEEASRAYVATRGRIGSLARAVGGCISVKSNISLGIVIEIFGMILGLLLCATLALYASVARLSIVELLIYIGFWVAATLIAELVRRP</sequence>
<dbReference type="Gene3D" id="3.40.50.1000">
    <property type="entry name" value="HAD superfamily/HAD-like"/>
    <property type="match status" value="1"/>
</dbReference>
<evidence type="ECO:0008006" key="5">
    <source>
        <dbReference type="Google" id="ProtNLM"/>
    </source>
</evidence>
<gene>
    <name evidence="3" type="ORF">JKK62_14435</name>
</gene>
<dbReference type="AlphaFoldDB" id="A0A935C3M1"/>
<feature type="transmembrane region" description="Helical" evidence="2">
    <location>
        <begin position="438"/>
        <end position="457"/>
    </location>
</feature>
<evidence type="ECO:0000313" key="4">
    <source>
        <dbReference type="Proteomes" id="UP000633365"/>
    </source>
</evidence>
<dbReference type="RefSeq" id="WP_201428522.1">
    <property type="nucleotide sequence ID" value="NZ_JAEQMG010000163.1"/>
</dbReference>
<feature type="compositionally biased region" description="Polar residues" evidence="1">
    <location>
        <begin position="169"/>
        <end position="178"/>
    </location>
</feature>
<dbReference type="SUPFAM" id="SSF81660">
    <property type="entry name" value="Metal cation-transporting ATPase, ATP-binding domain N"/>
    <property type="match status" value="1"/>
</dbReference>
<organism evidence="3 4">
    <name type="scientific">Ruminococcus difficilis</name>
    <dbReference type="NCBI Taxonomy" id="2763069"/>
    <lineage>
        <taxon>Bacteria</taxon>
        <taxon>Bacillati</taxon>
        <taxon>Bacillota</taxon>
        <taxon>Clostridia</taxon>
        <taxon>Eubacteriales</taxon>
        <taxon>Oscillospiraceae</taxon>
        <taxon>Ruminococcus</taxon>
    </lineage>
</organism>
<dbReference type="Gene3D" id="3.40.1110.10">
    <property type="entry name" value="Calcium-transporting ATPase, cytoplasmic domain N"/>
    <property type="match status" value="1"/>
</dbReference>
<feature type="transmembrane region" description="Helical" evidence="2">
    <location>
        <begin position="368"/>
        <end position="388"/>
    </location>
</feature>
<evidence type="ECO:0000256" key="2">
    <source>
        <dbReference type="SAM" id="Phobius"/>
    </source>
</evidence>
<keyword evidence="2" id="KW-0472">Membrane</keyword>
<proteinExistence type="predicted"/>
<dbReference type="EMBL" id="JAEQMG010000163">
    <property type="protein sequence ID" value="MBK6089820.1"/>
    <property type="molecule type" value="Genomic_DNA"/>
</dbReference>
<name>A0A935C3M1_9FIRM</name>
<comment type="caution">
    <text evidence="3">The sequence shown here is derived from an EMBL/GenBank/DDBJ whole genome shotgun (WGS) entry which is preliminary data.</text>
</comment>
<feature type="transmembrane region" description="Helical" evidence="2">
    <location>
        <begin position="409"/>
        <end position="432"/>
    </location>
</feature>
<feature type="transmembrane region" description="Helical" evidence="2">
    <location>
        <begin position="529"/>
        <end position="548"/>
    </location>
</feature>
<accession>A0A935C3M1</accession>
<feature type="transmembrane region" description="Helical" evidence="2">
    <location>
        <begin position="554"/>
        <end position="581"/>
    </location>
</feature>
<keyword evidence="2" id="KW-0812">Transmembrane</keyword>
<feature type="transmembrane region" description="Helical" evidence="2">
    <location>
        <begin position="334"/>
        <end position="353"/>
    </location>
</feature>
<dbReference type="GO" id="GO:0000166">
    <property type="term" value="F:nucleotide binding"/>
    <property type="evidence" value="ECO:0007669"/>
    <property type="project" value="InterPro"/>
</dbReference>
<evidence type="ECO:0000256" key="1">
    <source>
        <dbReference type="SAM" id="MobiDB-lite"/>
    </source>
</evidence>
<reference evidence="3" key="1">
    <citation type="submission" date="2021-01" db="EMBL/GenBank/DDBJ databases">
        <title>Genome public.</title>
        <authorList>
            <person name="Liu C."/>
            <person name="Sun Q."/>
        </authorList>
    </citation>
    <scope>NUCLEOTIDE SEQUENCE</scope>
    <source>
        <strain evidence="3">M6</strain>
    </source>
</reference>
<dbReference type="InterPro" id="IPR023214">
    <property type="entry name" value="HAD_sf"/>
</dbReference>
<feature type="transmembrane region" description="Helical" evidence="2">
    <location>
        <begin position="835"/>
        <end position="856"/>
    </location>
</feature>
<dbReference type="InterPro" id="IPR023299">
    <property type="entry name" value="ATPase_P-typ_cyto_dom_N"/>
</dbReference>
<keyword evidence="2" id="KW-1133">Transmembrane helix</keyword>